<dbReference type="Pfam" id="PF08428">
    <property type="entry name" value="Rib"/>
    <property type="match status" value="2"/>
</dbReference>
<evidence type="ECO:0000313" key="2">
    <source>
        <dbReference type="EMBL" id="PKZ97879.1"/>
    </source>
</evidence>
<feature type="non-terminal residue" evidence="2">
    <location>
        <position position="1"/>
    </location>
</feature>
<dbReference type="Proteomes" id="UP000234902">
    <property type="component" value="Unassembled WGS sequence"/>
</dbReference>
<feature type="domain" description="Rib" evidence="1">
    <location>
        <begin position="2"/>
        <end position="46"/>
    </location>
</feature>
<dbReference type="InterPro" id="IPR059115">
    <property type="entry name" value="Rib"/>
</dbReference>
<organism evidence="2 3">
    <name type="scientific">Streptococcus mitis</name>
    <dbReference type="NCBI Taxonomy" id="28037"/>
    <lineage>
        <taxon>Bacteria</taxon>
        <taxon>Bacillati</taxon>
        <taxon>Bacillota</taxon>
        <taxon>Bacilli</taxon>
        <taxon>Lactobacillales</taxon>
        <taxon>Streptococcaceae</taxon>
        <taxon>Streptococcus</taxon>
        <taxon>Streptococcus mitis group</taxon>
    </lineage>
</organism>
<gene>
    <name evidence="2" type="ORF">CYK19_10020</name>
</gene>
<protein>
    <recommendedName>
        <fullName evidence="1">Rib domain-containing protein</fullName>
    </recommendedName>
</protein>
<feature type="domain" description="Rib" evidence="1">
    <location>
        <begin position="57"/>
        <end position="116"/>
    </location>
</feature>
<accession>A0A2I1TWB2</accession>
<evidence type="ECO:0000259" key="1">
    <source>
        <dbReference type="Pfam" id="PF08428"/>
    </source>
</evidence>
<comment type="caution">
    <text evidence="2">The sequence shown here is derived from an EMBL/GenBank/DDBJ whole genome shotgun (WGS) entry which is preliminary data.</text>
</comment>
<evidence type="ECO:0000313" key="3">
    <source>
        <dbReference type="Proteomes" id="UP000234902"/>
    </source>
</evidence>
<proteinExistence type="predicted"/>
<sequence length="138" mass="15181">NDYPDDATFEYKEEVDTSKPGDKKVTVVVKQGDKVLVEVPATVRVVESYPQFVPVDKDKKQPAVEGSIDPKAFPKDTEFTYETPVDTTTPGEKDVVVVAKIGDKVITKVPAKVMVVEPKTQYVPVDKSNKQPDASKSI</sequence>
<feature type="non-terminal residue" evidence="2">
    <location>
        <position position="138"/>
    </location>
</feature>
<name>A0A2I1TWB2_STRMT</name>
<dbReference type="AlphaFoldDB" id="A0A2I1TWB2"/>
<dbReference type="EMBL" id="PKID01000023">
    <property type="protein sequence ID" value="PKZ97879.1"/>
    <property type="molecule type" value="Genomic_DNA"/>
</dbReference>
<reference evidence="2 3" key="1">
    <citation type="submission" date="2017-12" db="EMBL/GenBank/DDBJ databases">
        <title>Phylogenetic diversity of female urinary microbiome.</title>
        <authorList>
            <person name="Thomas-White K."/>
            <person name="Wolfe A.J."/>
        </authorList>
    </citation>
    <scope>NUCLEOTIDE SEQUENCE [LARGE SCALE GENOMIC DNA]</scope>
    <source>
        <strain evidence="2 3">UMB0079</strain>
    </source>
</reference>
<dbReference type="RefSeq" id="WP_257960447.1">
    <property type="nucleotide sequence ID" value="NZ_PKID01000023.1"/>
</dbReference>